<evidence type="ECO:0000313" key="4">
    <source>
        <dbReference type="EMBL" id="MBC9786160.1"/>
    </source>
</evidence>
<dbReference type="RefSeq" id="WP_188041586.1">
    <property type="nucleotide sequence ID" value="NZ_JACVHF010000027.1"/>
</dbReference>
<dbReference type="PROSITE" id="PS51371">
    <property type="entry name" value="CBS"/>
    <property type="match status" value="1"/>
</dbReference>
<dbReference type="InterPro" id="IPR000644">
    <property type="entry name" value="CBS_dom"/>
</dbReference>
<dbReference type="SUPFAM" id="SSF54631">
    <property type="entry name" value="CBS-domain pair"/>
    <property type="match status" value="1"/>
</dbReference>
<dbReference type="Pfam" id="PF00571">
    <property type="entry name" value="CBS"/>
    <property type="match status" value="2"/>
</dbReference>
<dbReference type="CDD" id="cd09834">
    <property type="entry name" value="CBS_pair_bac"/>
    <property type="match status" value="1"/>
</dbReference>
<keyword evidence="1 2" id="KW-0129">CBS domain</keyword>
<evidence type="ECO:0000256" key="1">
    <source>
        <dbReference type="ARBA" id="ARBA00023122"/>
    </source>
</evidence>
<feature type="domain" description="CBS" evidence="3">
    <location>
        <begin position="7"/>
        <end position="67"/>
    </location>
</feature>
<reference evidence="4 5" key="1">
    <citation type="submission" date="2020-07" db="EMBL/GenBank/DDBJ databases">
        <title>Draft whole-genome sequence of Heliobacterium chlorum DSM 3682, type strain.</title>
        <authorList>
            <person name="Kyndt J.A."/>
            <person name="Meyer T.E."/>
            <person name="Imhoff J.F."/>
        </authorList>
    </citation>
    <scope>NUCLEOTIDE SEQUENCE [LARGE SCALE GENOMIC DNA]</scope>
    <source>
        <strain evidence="4 5">DSM 3682</strain>
    </source>
</reference>
<proteinExistence type="predicted"/>
<evidence type="ECO:0000259" key="3">
    <source>
        <dbReference type="PROSITE" id="PS51371"/>
    </source>
</evidence>
<sequence length="144" mass="16808">MNIAFFLIPKKEVVHLPITSTMRQAIEKMEYHRYTAVPLIDREGKYVGTLTEGDLLWKLKNTPGLTFENMHRLSLTEVPRRMNNKPVHIYAQMEELVSLAVEQNFVPVMDDREVFIGIVRRREIMEYCAGMLETRKFSKTVCSS</sequence>
<dbReference type="InterPro" id="IPR051257">
    <property type="entry name" value="Diverse_CBS-Domain"/>
</dbReference>
<organism evidence="4 5">
    <name type="scientific">Heliobacterium chlorum</name>
    <dbReference type="NCBI Taxonomy" id="2698"/>
    <lineage>
        <taxon>Bacteria</taxon>
        <taxon>Bacillati</taxon>
        <taxon>Bacillota</taxon>
        <taxon>Clostridia</taxon>
        <taxon>Eubacteriales</taxon>
        <taxon>Heliobacteriaceae</taxon>
        <taxon>Heliobacterium</taxon>
    </lineage>
</organism>
<keyword evidence="5" id="KW-1185">Reference proteome</keyword>
<dbReference type="EMBL" id="JACVHF010000027">
    <property type="protein sequence ID" value="MBC9786160.1"/>
    <property type="molecule type" value="Genomic_DNA"/>
</dbReference>
<dbReference type="SMART" id="SM00116">
    <property type="entry name" value="CBS"/>
    <property type="match status" value="1"/>
</dbReference>
<dbReference type="InterPro" id="IPR046342">
    <property type="entry name" value="CBS_dom_sf"/>
</dbReference>
<comment type="caution">
    <text evidence="4">The sequence shown here is derived from an EMBL/GenBank/DDBJ whole genome shotgun (WGS) entry which is preliminary data.</text>
</comment>
<gene>
    <name evidence="4" type="ORF">H1S01_16975</name>
</gene>
<dbReference type="PANTHER" id="PTHR43080:SF26">
    <property type="entry name" value="REGULATORY PROTEIN"/>
    <property type="match status" value="1"/>
</dbReference>
<evidence type="ECO:0000256" key="2">
    <source>
        <dbReference type="PROSITE-ProRule" id="PRU00703"/>
    </source>
</evidence>
<dbReference type="PANTHER" id="PTHR43080">
    <property type="entry name" value="CBS DOMAIN-CONTAINING PROTEIN CBSX3, MITOCHONDRIAL"/>
    <property type="match status" value="1"/>
</dbReference>
<dbReference type="Proteomes" id="UP000617402">
    <property type="component" value="Unassembled WGS sequence"/>
</dbReference>
<name>A0ABR7T846_HELCL</name>
<dbReference type="Gene3D" id="3.10.580.10">
    <property type="entry name" value="CBS-domain"/>
    <property type="match status" value="1"/>
</dbReference>
<evidence type="ECO:0000313" key="5">
    <source>
        <dbReference type="Proteomes" id="UP000617402"/>
    </source>
</evidence>
<accession>A0ABR7T846</accession>
<protein>
    <submittedName>
        <fullName evidence="4">CBS domain-containing protein</fullName>
    </submittedName>
</protein>